<feature type="domain" description="Rhodanese" evidence="3">
    <location>
        <begin position="182"/>
        <end position="295"/>
    </location>
</feature>
<dbReference type="AlphaFoldDB" id="A0A1G9HWB5"/>
<dbReference type="SUPFAM" id="SSF52821">
    <property type="entry name" value="Rhodanese/Cell cycle control phosphatase"/>
    <property type="match status" value="2"/>
</dbReference>
<keyword evidence="5" id="KW-1185">Reference proteome</keyword>
<keyword evidence="1 4" id="KW-0808">Transferase</keyword>
<dbReference type="EMBL" id="FNFY01000027">
    <property type="protein sequence ID" value="SDL17116.1"/>
    <property type="molecule type" value="Genomic_DNA"/>
</dbReference>
<dbReference type="PROSITE" id="PS50206">
    <property type="entry name" value="RHODANESE_3"/>
    <property type="match status" value="2"/>
</dbReference>
<dbReference type="Proteomes" id="UP000199008">
    <property type="component" value="Unassembled WGS sequence"/>
</dbReference>
<dbReference type="InterPro" id="IPR045078">
    <property type="entry name" value="TST/MPST-like"/>
</dbReference>
<dbReference type="GO" id="GO:0004792">
    <property type="term" value="F:thiosulfate-cyanide sulfurtransferase activity"/>
    <property type="evidence" value="ECO:0007669"/>
    <property type="project" value="TreeGrafter"/>
</dbReference>
<protein>
    <submittedName>
        <fullName evidence="4">Thiosulfate/3-mercaptopyruvate sulfurtransferase</fullName>
    </submittedName>
</protein>
<reference evidence="5" key="1">
    <citation type="submission" date="2016-10" db="EMBL/GenBank/DDBJ databases">
        <authorList>
            <person name="Varghese N."/>
            <person name="Submissions S."/>
        </authorList>
    </citation>
    <scope>NUCLEOTIDE SEQUENCE [LARGE SCALE GENOMIC DNA]</scope>
    <source>
        <strain evidence="5">CGMCC 1.8895</strain>
    </source>
</reference>
<keyword evidence="4" id="KW-0670">Pyruvate</keyword>
<dbReference type="OrthoDB" id="9770030at2"/>
<dbReference type="InterPro" id="IPR001763">
    <property type="entry name" value="Rhodanese-like_dom"/>
</dbReference>
<dbReference type="RefSeq" id="WP_092987680.1">
    <property type="nucleotide sequence ID" value="NZ_FNFY01000027.1"/>
</dbReference>
<sequence>MSDKNTKFVSTEWLNEHLEDENLRIIDATTFLQIPEEGGYYDVWSGKEEYDKEHIPGAVFADLKNDFSDADASYNFAVIPHDEFVEKIKELGTTDDSFVVIYDRGAMVGADFEASDWASRFAWQLKFEGFDNIAILEGGYEKWKRENRPVTDEVNTPEKGNLNIERRPELYASKEDVLNAIDDDSVIILDSLQPESYNGTADTYARPGHIKGAVNVFFGDLADSNTGEIYDDEKLKKKFEAVGALDEDKKVITYCGSAIAATWTQYLLNKLGQENVAVYDGSLSEWAVDEKLPMETNNSK</sequence>
<organism evidence="4 5">
    <name type="scientific">Lacicoccus qingdaonensis</name>
    <dbReference type="NCBI Taxonomy" id="576118"/>
    <lineage>
        <taxon>Bacteria</taxon>
        <taxon>Bacillati</taxon>
        <taxon>Bacillota</taxon>
        <taxon>Bacilli</taxon>
        <taxon>Bacillales</taxon>
        <taxon>Salinicoccaceae</taxon>
        <taxon>Lacicoccus</taxon>
    </lineage>
</organism>
<feature type="domain" description="Rhodanese" evidence="3">
    <location>
        <begin position="39"/>
        <end position="152"/>
    </location>
</feature>
<dbReference type="STRING" id="576118.SAMN05216216_12719"/>
<evidence type="ECO:0000256" key="2">
    <source>
        <dbReference type="ARBA" id="ARBA00022737"/>
    </source>
</evidence>
<dbReference type="InterPro" id="IPR036873">
    <property type="entry name" value="Rhodanese-like_dom_sf"/>
</dbReference>
<dbReference type="PANTHER" id="PTHR11364:SF27">
    <property type="entry name" value="SULFURTRANSFERASE"/>
    <property type="match status" value="1"/>
</dbReference>
<name>A0A1G9HWB5_9BACL</name>
<dbReference type="Pfam" id="PF00581">
    <property type="entry name" value="Rhodanese"/>
    <property type="match status" value="2"/>
</dbReference>
<evidence type="ECO:0000259" key="3">
    <source>
        <dbReference type="PROSITE" id="PS50206"/>
    </source>
</evidence>
<dbReference type="CDD" id="cd01448">
    <property type="entry name" value="TST_Repeat_1"/>
    <property type="match status" value="1"/>
</dbReference>
<keyword evidence="2" id="KW-0677">Repeat</keyword>
<evidence type="ECO:0000313" key="4">
    <source>
        <dbReference type="EMBL" id="SDL17116.1"/>
    </source>
</evidence>
<gene>
    <name evidence="4" type="ORF">SAMN05216216_12719</name>
</gene>
<dbReference type="SMART" id="SM00450">
    <property type="entry name" value="RHOD"/>
    <property type="match status" value="2"/>
</dbReference>
<accession>A0A1G9HWB5</accession>
<dbReference type="CDD" id="cd01449">
    <property type="entry name" value="TST_Repeat_2"/>
    <property type="match status" value="1"/>
</dbReference>
<evidence type="ECO:0000256" key="1">
    <source>
        <dbReference type="ARBA" id="ARBA00022679"/>
    </source>
</evidence>
<dbReference type="Gene3D" id="3.40.250.10">
    <property type="entry name" value="Rhodanese-like domain"/>
    <property type="match status" value="2"/>
</dbReference>
<proteinExistence type="predicted"/>
<dbReference type="PANTHER" id="PTHR11364">
    <property type="entry name" value="THIOSULFATE SULFERTANSFERASE"/>
    <property type="match status" value="1"/>
</dbReference>
<evidence type="ECO:0000313" key="5">
    <source>
        <dbReference type="Proteomes" id="UP000199008"/>
    </source>
</evidence>